<evidence type="ECO:0000313" key="3">
    <source>
        <dbReference type="EMBL" id="TWV30693.1"/>
    </source>
</evidence>
<feature type="compositionally biased region" description="Low complexity" evidence="1">
    <location>
        <begin position="176"/>
        <end position="187"/>
    </location>
</feature>
<dbReference type="EMBL" id="VOGW01000197">
    <property type="protein sequence ID" value="TWV30693.1"/>
    <property type="molecule type" value="Genomic_DNA"/>
</dbReference>
<dbReference type="PANTHER" id="PTHR43441">
    <property type="entry name" value="RIBOSOMAL-PROTEIN-SERINE ACETYLTRANSFERASE"/>
    <property type="match status" value="1"/>
</dbReference>
<dbReference type="Proteomes" id="UP000320481">
    <property type="component" value="Unassembled WGS sequence"/>
</dbReference>
<dbReference type="InterPro" id="IPR000182">
    <property type="entry name" value="GNAT_dom"/>
</dbReference>
<dbReference type="Gene3D" id="3.40.630.30">
    <property type="match status" value="1"/>
</dbReference>
<dbReference type="AlphaFoldDB" id="A0A5C6IQB2"/>
<feature type="region of interest" description="Disordered" evidence="1">
    <location>
        <begin position="176"/>
        <end position="197"/>
    </location>
</feature>
<name>A0A5C6IQB2_9ACTN</name>
<dbReference type="GO" id="GO:1990189">
    <property type="term" value="F:protein N-terminal-serine acetyltransferase activity"/>
    <property type="evidence" value="ECO:0007669"/>
    <property type="project" value="TreeGrafter"/>
</dbReference>
<evidence type="ECO:0000256" key="1">
    <source>
        <dbReference type="SAM" id="MobiDB-lite"/>
    </source>
</evidence>
<dbReference type="InterPro" id="IPR016181">
    <property type="entry name" value="Acyl_CoA_acyltransferase"/>
</dbReference>
<organism evidence="3 4">
    <name type="scientific">Streptomyces misionensis</name>
    <dbReference type="NCBI Taxonomy" id="67331"/>
    <lineage>
        <taxon>Bacteria</taxon>
        <taxon>Bacillati</taxon>
        <taxon>Actinomycetota</taxon>
        <taxon>Actinomycetes</taxon>
        <taxon>Kitasatosporales</taxon>
        <taxon>Streptomycetaceae</taxon>
        <taxon>Streptomyces</taxon>
    </lineage>
</organism>
<protein>
    <submittedName>
        <fullName evidence="3">GNAT family N-acetyltransferase</fullName>
    </submittedName>
</protein>
<evidence type="ECO:0000313" key="4">
    <source>
        <dbReference type="Proteomes" id="UP000320481"/>
    </source>
</evidence>
<gene>
    <name evidence="3" type="ORF">FRZ03_36495</name>
</gene>
<sequence>MTDVPAWPRATPVLTPRLRLEPLRVQHAPEAVTVLDDVRLHAWTGGSPCTLEELEARYRRQAAGRSPDGRHGWLNWMLRRLADGRLVGTVQATLSRPERGGLEAELAWVIGVAHQGRGYGGEAALAMAGRLRDDGVDVLTAHIHPGHRASAGIARALGLRATDRVDEGEVLWRGPVTALPARTARTPRTSRRPGPPP</sequence>
<reference evidence="3" key="1">
    <citation type="journal article" date="2019" name="Microbiol. Resour. Announc.">
        <title>Draft Genomic Sequences of Streptomyces misionensis and Streptomyces albidoflavus, bacteria applied for phytopathogen biocontrol.</title>
        <authorList>
            <person name="Pylro V."/>
            <person name="Dias A."/>
            <person name="Andreote F."/>
            <person name="Varani A."/>
            <person name="Andreote C."/>
            <person name="Bernardo E."/>
            <person name="Martins T."/>
        </authorList>
    </citation>
    <scope>NUCLEOTIDE SEQUENCE [LARGE SCALE GENOMIC DNA]</scope>
    <source>
        <strain evidence="3">66</strain>
    </source>
</reference>
<feature type="domain" description="N-acetyltransferase" evidence="2">
    <location>
        <begin position="17"/>
        <end position="160"/>
    </location>
</feature>
<dbReference type="SUPFAM" id="SSF55729">
    <property type="entry name" value="Acyl-CoA N-acyltransferases (Nat)"/>
    <property type="match status" value="1"/>
</dbReference>
<dbReference type="GO" id="GO:0008999">
    <property type="term" value="F:protein-N-terminal-alanine acetyltransferase activity"/>
    <property type="evidence" value="ECO:0007669"/>
    <property type="project" value="TreeGrafter"/>
</dbReference>
<dbReference type="InterPro" id="IPR051908">
    <property type="entry name" value="Ribosomal_N-acetyltransferase"/>
</dbReference>
<dbReference type="GO" id="GO:0005737">
    <property type="term" value="C:cytoplasm"/>
    <property type="evidence" value="ECO:0007669"/>
    <property type="project" value="TreeGrafter"/>
</dbReference>
<accession>A0A5C6IQB2</accession>
<keyword evidence="4" id="KW-1185">Reference proteome</keyword>
<dbReference type="RefSeq" id="WP_146469352.1">
    <property type="nucleotide sequence ID" value="NZ_VOGW01000197.1"/>
</dbReference>
<keyword evidence="3" id="KW-0808">Transferase</keyword>
<evidence type="ECO:0000259" key="2">
    <source>
        <dbReference type="Pfam" id="PF13302"/>
    </source>
</evidence>
<proteinExistence type="predicted"/>
<dbReference type="PANTHER" id="PTHR43441:SF10">
    <property type="entry name" value="ACETYLTRANSFERASE"/>
    <property type="match status" value="1"/>
</dbReference>
<comment type="caution">
    <text evidence="3">The sequence shown here is derived from an EMBL/GenBank/DDBJ whole genome shotgun (WGS) entry which is preliminary data.</text>
</comment>
<dbReference type="Pfam" id="PF13302">
    <property type="entry name" value="Acetyltransf_3"/>
    <property type="match status" value="1"/>
</dbReference>